<evidence type="ECO:0000256" key="3">
    <source>
        <dbReference type="ARBA" id="ARBA00022737"/>
    </source>
</evidence>
<dbReference type="PROSITE" id="PS00107">
    <property type="entry name" value="PROTEIN_KINASE_ATP"/>
    <property type="match status" value="1"/>
</dbReference>
<dbReference type="InterPro" id="IPR051681">
    <property type="entry name" value="Ser/Thr_Kinases-Pseudokinases"/>
</dbReference>
<organism evidence="11 12">
    <name type="scientific">Chlorella ohadii</name>
    <dbReference type="NCBI Taxonomy" id="2649997"/>
    <lineage>
        <taxon>Eukaryota</taxon>
        <taxon>Viridiplantae</taxon>
        <taxon>Chlorophyta</taxon>
        <taxon>core chlorophytes</taxon>
        <taxon>Trebouxiophyceae</taxon>
        <taxon>Chlorellales</taxon>
        <taxon>Chlorellaceae</taxon>
        <taxon>Chlorella clade</taxon>
        <taxon>Chlorella</taxon>
    </lineage>
</organism>
<proteinExistence type="predicted"/>
<keyword evidence="2" id="KW-0808">Transferase</keyword>
<dbReference type="GO" id="GO:0004674">
    <property type="term" value="F:protein serine/threonine kinase activity"/>
    <property type="evidence" value="ECO:0007669"/>
    <property type="project" value="UniProtKB-KW"/>
</dbReference>
<feature type="repeat" description="RCC1" evidence="7">
    <location>
        <begin position="11"/>
        <end position="63"/>
    </location>
</feature>
<dbReference type="PROSITE" id="PS50012">
    <property type="entry name" value="RCC1_3"/>
    <property type="match status" value="4"/>
</dbReference>
<evidence type="ECO:0000313" key="12">
    <source>
        <dbReference type="Proteomes" id="UP001205105"/>
    </source>
</evidence>
<dbReference type="Gene3D" id="3.30.200.20">
    <property type="entry name" value="Phosphorylase Kinase, domain 1"/>
    <property type="match status" value="1"/>
</dbReference>
<dbReference type="AlphaFoldDB" id="A0AAD5H413"/>
<dbReference type="Gene3D" id="1.10.510.10">
    <property type="entry name" value="Transferase(Phosphotransferase) domain 1"/>
    <property type="match status" value="1"/>
</dbReference>
<dbReference type="PANTHER" id="PTHR44329:SF298">
    <property type="entry name" value="MIXED LINEAGE KINASE DOMAIN-LIKE PROTEIN"/>
    <property type="match status" value="1"/>
</dbReference>
<feature type="repeat" description="RCC1" evidence="7">
    <location>
        <begin position="165"/>
        <end position="214"/>
    </location>
</feature>
<dbReference type="PROSITE" id="PS50011">
    <property type="entry name" value="PROTEIN_KINASE_DOM"/>
    <property type="match status" value="1"/>
</dbReference>
<dbReference type="GO" id="GO:0005524">
    <property type="term" value="F:ATP binding"/>
    <property type="evidence" value="ECO:0007669"/>
    <property type="project" value="UniProtKB-UniRule"/>
</dbReference>
<protein>
    <recommendedName>
        <fullName evidence="10">Protein kinase domain-containing protein</fullName>
    </recommendedName>
</protein>
<evidence type="ECO:0000256" key="7">
    <source>
        <dbReference type="PROSITE-ProRule" id="PRU00235"/>
    </source>
</evidence>
<feature type="compositionally biased region" description="Low complexity" evidence="9">
    <location>
        <begin position="440"/>
        <end position="450"/>
    </location>
</feature>
<dbReference type="SUPFAM" id="SSF50985">
    <property type="entry name" value="RCC1/BLIP-II"/>
    <property type="match status" value="1"/>
</dbReference>
<dbReference type="Proteomes" id="UP001205105">
    <property type="component" value="Unassembled WGS sequence"/>
</dbReference>
<keyword evidence="5" id="KW-0418">Kinase</keyword>
<dbReference type="InterPro" id="IPR011009">
    <property type="entry name" value="Kinase-like_dom_sf"/>
</dbReference>
<evidence type="ECO:0000256" key="8">
    <source>
        <dbReference type="PROSITE-ProRule" id="PRU10141"/>
    </source>
</evidence>
<evidence type="ECO:0000256" key="5">
    <source>
        <dbReference type="ARBA" id="ARBA00022777"/>
    </source>
</evidence>
<feature type="binding site" evidence="8">
    <location>
        <position position="515"/>
    </location>
    <ligand>
        <name>ATP</name>
        <dbReference type="ChEBI" id="CHEBI:30616"/>
    </ligand>
</feature>
<keyword evidence="6 8" id="KW-0067">ATP-binding</keyword>
<evidence type="ECO:0000256" key="4">
    <source>
        <dbReference type="ARBA" id="ARBA00022741"/>
    </source>
</evidence>
<keyword evidence="1" id="KW-0723">Serine/threonine-protein kinase</keyword>
<dbReference type="InterPro" id="IPR009091">
    <property type="entry name" value="RCC1/BLIP-II"/>
</dbReference>
<dbReference type="SUPFAM" id="SSF56112">
    <property type="entry name" value="Protein kinase-like (PK-like)"/>
    <property type="match status" value="1"/>
</dbReference>
<dbReference type="InterPro" id="IPR058923">
    <property type="entry name" value="RCC1-like_dom"/>
</dbReference>
<feature type="domain" description="Protein kinase" evidence="10">
    <location>
        <begin position="488"/>
        <end position="682"/>
    </location>
</feature>
<dbReference type="EMBL" id="JADXDR010000123">
    <property type="protein sequence ID" value="KAI7838582.1"/>
    <property type="molecule type" value="Genomic_DNA"/>
</dbReference>
<dbReference type="PANTHER" id="PTHR44329">
    <property type="entry name" value="SERINE/THREONINE-PROTEIN KINASE TNNI3K-RELATED"/>
    <property type="match status" value="1"/>
</dbReference>
<dbReference type="PROSITE" id="PS00108">
    <property type="entry name" value="PROTEIN_KINASE_ST"/>
    <property type="match status" value="1"/>
</dbReference>
<dbReference type="InterPro" id="IPR000719">
    <property type="entry name" value="Prot_kinase_dom"/>
</dbReference>
<evidence type="ECO:0000256" key="6">
    <source>
        <dbReference type="ARBA" id="ARBA00022840"/>
    </source>
</evidence>
<name>A0AAD5H413_9CHLO</name>
<dbReference type="Gene3D" id="2.130.10.30">
    <property type="entry name" value="Regulator of chromosome condensation 1/beta-lactamase-inhibitor protein II"/>
    <property type="match status" value="2"/>
</dbReference>
<dbReference type="SMART" id="SM00220">
    <property type="entry name" value="S_TKc"/>
    <property type="match status" value="1"/>
</dbReference>
<keyword evidence="3" id="KW-0677">Repeat</keyword>
<dbReference type="Pfam" id="PF25390">
    <property type="entry name" value="WD40_RLD"/>
    <property type="match status" value="1"/>
</dbReference>
<dbReference type="InterPro" id="IPR017441">
    <property type="entry name" value="Protein_kinase_ATP_BS"/>
</dbReference>
<comment type="caution">
    <text evidence="11">The sequence shown here is derived from an EMBL/GenBank/DDBJ whole genome shotgun (WGS) entry which is preliminary data.</text>
</comment>
<gene>
    <name evidence="11" type="ORF">COHA_007653</name>
</gene>
<accession>A0AAD5H413</accession>
<evidence type="ECO:0000259" key="10">
    <source>
        <dbReference type="PROSITE" id="PS50011"/>
    </source>
</evidence>
<sequence>MLLHALGAAANVTYCWGSGSTGQLGDGQGGGAYTQPVPTAVPNAPEFAAVKAGLKHTCGLTAAGQAYCWGQALNGELGVGDTNSTYLAVPTSVAGNLSFSDISLGEKFTCGIAGSKAFCWGSGESGRLGSGSNASSSTPAEVAGVYKFAVIATGQAHACALTPEGQAWCWGENFFGQLGDNSTNSSAVPVRVATNQTFAAISAGDAHTCALVAVSRRPFCWGSNVDGQLGSNATNLATVPIPVANSSYSSPYSFASLSTGGMFSCGNVVGAMYETYCWGDNDRGQLGPVPDYGFTDQPVRLPGTQRFASISAAGSWRAALVPTSPFLCFPPAHPAVAVLAFLAFRPRKGWLRRRGTAAAEQGGKGDVEMSPGDKVVMLTPLPTGVLDSFLPPEVKLSQALALAAPDSAGSSGPTNAPNSSGNMRDPLLLYISTYLASQPSSRSAPRALPQHPGSGSGGSGGGVSSSSGGAGQALSPEANMWQLQWGELEIDRQVGRGSFGTVYRARWHETPVAVKVLVDRDASLENAGLELPDEKMRELEDEAAVMIRMRHPNVVQFLGLCQLPPALVTEYCARGSLYSCLQAARANSTAAAELTWARRLSMAIDAGTGLLYLHSRNIVHRDVKSPNYLVADHWGVKVSDFNLSRLLGDTGPSLLSAGGVSNPVWLAPELMSGGHATTASDV</sequence>
<feature type="repeat" description="RCC1" evidence="7">
    <location>
        <begin position="64"/>
        <end position="115"/>
    </location>
</feature>
<feature type="compositionally biased region" description="Gly residues" evidence="9">
    <location>
        <begin position="454"/>
        <end position="471"/>
    </location>
</feature>
<dbReference type="Pfam" id="PF07714">
    <property type="entry name" value="PK_Tyr_Ser-Thr"/>
    <property type="match status" value="1"/>
</dbReference>
<keyword evidence="4 8" id="KW-0547">Nucleotide-binding</keyword>
<dbReference type="InterPro" id="IPR000408">
    <property type="entry name" value="Reg_chr_condens"/>
</dbReference>
<dbReference type="InterPro" id="IPR008271">
    <property type="entry name" value="Ser/Thr_kinase_AS"/>
</dbReference>
<evidence type="ECO:0000256" key="9">
    <source>
        <dbReference type="SAM" id="MobiDB-lite"/>
    </source>
</evidence>
<feature type="repeat" description="RCC1" evidence="7">
    <location>
        <begin position="115"/>
        <end position="164"/>
    </location>
</feature>
<evidence type="ECO:0000313" key="11">
    <source>
        <dbReference type="EMBL" id="KAI7838582.1"/>
    </source>
</evidence>
<keyword evidence="12" id="KW-1185">Reference proteome</keyword>
<reference evidence="11" key="1">
    <citation type="submission" date="2020-11" db="EMBL/GenBank/DDBJ databases">
        <title>Chlorella ohadii genome sequencing and assembly.</title>
        <authorList>
            <person name="Murik O."/>
            <person name="Treves H."/>
            <person name="Kedem I."/>
            <person name="Shotland Y."/>
            <person name="Kaplan A."/>
        </authorList>
    </citation>
    <scope>NUCLEOTIDE SEQUENCE</scope>
    <source>
        <strain evidence="11">1</strain>
    </source>
</reference>
<dbReference type="InterPro" id="IPR001245">
    <property type="entry name" value="Ser-Thr/Tyr_kinase_cat_dom"/>
</dbReference>
<evidence type="ECO:0000256" key="2">
    <source>
        <dbReference type="ARBA" id="ARBA00022679"/>
    </source>
</evidence>
<evidence type="ECO:0000256" key="1">
    <source>
        <dbReference type="ARBA" id="ARBA00022527"/>
    </source>
</evidence>
<feature type="region of interest" description="Disordered" evidence="9">
    <location>
        <begin position="440"/>
        <end position="473"/>
    </location>
</feature>